<dbReference type="PANTHER" id="PTHR13375">
    <property type="entry name" value="FMS INTERACTING PROTEIN"/>
    <property type="match status" value="1"/>
</dbReference>
<evidence type="ECO:0000256" key="2">
    <source>
        <dbReference type="ARBA" id="ARBA00008044"/>
    </source>
</evidence>
<evidence type="ECO:0000313" key="6">
    <source>
        <dbReference type="Proteomes" id="UP000594262"/>
    </source>
</evidence>
<keyword evidence="3" id="KW-0539">Nucleus</keyword>
<feature type="region of interest" description="Disordered" evidence="4">
    <location>
        <begin position="347"/>
        <end position="377"/>
    </location>
</feature>
<dbReference type="GO" id="GO:0000445">
    <property type="term" value="C:THO complex part of transcription export complex"/>
    <property type="evidence" value="ECO:0007669"/>
    <property type="project" value="TreeGrafter"/>
</dbReference>
<dbReference type="GO" id="GO:0003729">
    <property type="term" value="F:mRNA binding"/>
    <property type="evidence" value="ECO:0007669"/>
    <property type="project" value="TreeGrafter"/>
</dbReference>
<evidence type="ECO:0000256" key="4">
    <source>
        <dbReference type="SAM" id="MobiDB-lite"/>
    </source>
</evidence>
<feature type="compositionally biased region" description="Basic and acidic residues" evidence="4">
    <location>
        <begin position="30"/>
        <end position="66"/>
    </location>
</feature>
<sequence>MKNTTKTKGETRRRSSRGSISDDPVPTKTAKVDDLKKISENLKTELKKTETDKKPEPNNAERKVESLDRRIISLEETEAETRDSARDVTEFQNTCTSIEERLSKINELKKEDNETNKELIVNERIEATLLTTNLKKLNRLTQVRGKIAKEKTQEVKKKVDGLHLDLQNLLYELMHVKKEIQKCMNFSSKDEELDLVDLDKFYEEAPESVSQPAITKENPHQQMLARLDFEMKKRKELNVSKSEFVEQKKKTEVEINQKADYLSNLKPRLEQILKASRPVQEYMNIPFEAEAILQEKAQFLARPLYVLYIQAKAYKEVCDENLEMDIEGDLMEAKSLFFSDDVTEDNDALSDISDTETEAEIDENRGGSSRKHAKKDKERLKEQQNKLLQSHPLKISLTIQEKDAFKVQLTFHHYPALKINAINVQVTLLSKYESFAKSPLLSSQNILQDLCCLDTGKTSPNSANTYQMERLKLSAFENHISKLGLPYFWVQWICGLNYLPNEEITCSLPDAAVSVKHFQKVVRAIKSRVRSRLSLHEQVSSLERLSIREPQSESMKNILPKKRLLSMLSSWTDASYEDLQNFEEHKMLEDLNVVNEDCILYKAAFTRDEVIKVLVVVHTNYPKQSPLLLLSYKDQRNRVNHNADLKCLESEVNSYAEELLEHGHSNDILSNMLLRLQYCFDIFCETGPSSDTKERLYSRKRRGRDRQRPYRYNPDGGYFLQR</sequence>
<feature type="compositionally biased region" description="Acidic residues" evidence="4">
    <location>
        <begin position="347"/>
        <end position="361"/>
    </location>
</feature>
<keyword evidence="6" id="KW-1185">Reference proteome</keyword>
<dbReference type="InterPro" id="IPR019163">
    <property type="entry name" value="THO_Thoc5"/>
</dbReference>
<dbReference type="GO" id="GO:0006406">
    <property type="term" value="P:mRNA export from nucleus"/>
    <property type="evidence" value="ECO:0007669"/>
    <property type="project" value="TreeGrafter"/>
</dbReference>
<feature type="region of interest" description="Disordered" evidence="4">
    <location>
        <begin position="694"/>
        <end position="722"/>
    </location>
</feature>
<evidence type="ECO:0000256" key="3">
    <source>
        <dbReference type="ARBA" id="ARBA00023242"/>
    </source>
</evidence>
<dbReference type="PANTHER" id="PTHR13375:SF3">
    <property type="entry name" value="THO COMPLEX SUBUNIT 5 HOMOLOG"/>
    <property type="match status" value="1"/>
</dbReference>
<dbReference type="Pfam" id="PF09766">
    <property type="entry name" value="FmiP_Thoc5"/>
    <property type="match status" value="1"/>
</dbReference>
<feature type="region of interest" description="Disordered" evidence="4">
    <location>
        <begin position="1"/>
        <end position="66"/>
    </location>
</feature>
<comment type="similarity">
    <text evidence="2">Belongs to the THOC5 family.</text>
</comment>
<organism evidence="5 6">
    <name type="scientific">Clytia hemisphaerica</name>
    <dbReference type="NCBI Taxonomy" id="252671"/>
    <lineage>
        <taxon>Eukaryota</taxon>
        <taxon>Metazoa</taxon>
        <taxon>Cnidaria</taxon>
        <taxon>Hydrozoa</taxon>
        <taxon>Hydroidolina</taxon>
        <taxon>Leptothecata</taxon>
        <taxon>Obeliida</taxon>
        <taxon>Clytiidae</taxon>
        <taxon>Clytia</taxon>
    </lineage>
</organism>
<name>A0A7M5WKN6_9CNID</name>
<accession>A0A7M5WKN6</accession>
<proteinExistence type="inferred from homology"/>
<reference evidence="5" key="1">
    <citation type="submission" date="2021-01" db="UniProtKB">
        <authorList>
            <consortium name="EnsemblMetazoa"/>
        </authorList>
    </citation>
    <scope>IDENTIFICATION</scope>
</reference>
<dbReference type="GeneID" id="136804317"/>
<dbReference type="OrthoDB" id="20582at2759"/>
<evidence type="ECO:0008006" key="7">
    <source>
        <dbReference type="Google" id="ProtNLM"/>
    </source>
</evidence>
<evidence type="ECO:0000256" key="1">
    <source>
        <dbReference type="ARBA" id="ARBA00004123"/>
    </source>
</evidence>
<dbReference type="RefSeq" id="XP_066917125.1">
    <property type="nucleotide sequence ID" value="XM_067061024.1"/>
</dbReference>
<dbReference type="AlphaFoldDB" id="A0A7M5WKN6"/>
<evidence type="ECO:0000313" key="5">
    <source>
        <dbReference type="EnsemblMetazoa" id="CLYHEMP007738.1"/>
    </source>
</evidence>
<dbReference type="EnsemblMetazoa" id="CLYHEMT007738.1">
    <property type="protein sequence ID" value="CLYHEMP007738.1"/>
    <property type="gene ID" value="CLYHEMG007738"/>
</dbReference>
<comment type="subcellular location">
    <subcellularLocation>
        <location evidence="1">Nucleus</location>
    </subcellularLocation>
</comment>
<dbReference type="Proteomes" id="UP000594262">
    <property type="component" value="Unplaced"/>
</dbReference>
<protein>
    <recommendedName>
        <fullName evidence="7">THO complex subunit 5 homolog</fullName>
    </recommendedName>
</protein>